<sequence length="172" mass="19821">MQFLRFHNLLSTGSVFTCERVAAENSAVIRQLLKDFNADEIVENTTIIPISVNVSDDCLARVFEWLMCWRKALKELEDMSGSTDNFPIWDEYFFDDVDSDMLFEILIVANYLEITPLYEQACEMAAGLIRGKSTSEIREILNIEGDYTREQEDLVREQVGDFYDNAAGYSLR</sequence>
<comment type="function">
    <text evidence="3">Essential component of the SCF (SKP1-CUL1-F-box protein) E3 ubiquitin ligase complexes, which mediate the ubiquitination and subsequent proteasomal degradation of target proteins. Controls sulfur metabolite repression, probably by mediating the inactivation or degradation of the metR transcription factor.</text>
</comment>
<dbReference type="SUPFAM" id="SSF81382">
    <property type="entry name" value="Skp1 dimerisation domain-like"/>
    <property type="match status" value="1"/>
</dbReference>
<evidence type="ECO:0000256" key="4">
    <source>
        <dbReference type="PIRNR" id="PIRNR028729"/>
    </source>
</evidence>
<protein>
    <recommendedName>
        <fullName evidence="4">E3 ubiquitin ligase complex SCF subunit</fullName>
    </recommendedName>
</protein>
<dbReference type="SUPFAM" id="SSF54695">
    <property type="entry name" value="POZ domain"/>
    <property type="match status" value="1"/>
</dbReference>
<proteinExistence type="inferred from homology"/>
<evidence type="ECO:0000259" key="5">
    <source>
        <dbReference type="Pfam" id="PF01466"/>
    </source>
</evidence>
<dbReference type="EMBL" id="JAHCVI010000005">
    <property type="protein sequence ID" value="KAG7284969.1"/>
    <property type="molecule type" value="Genomic_DNA"/>
</dbReference>
<dbReference type="InterPro" id="IPR016072">
    <property type="entry name" value="Skp1_comp_dimer"/>
</dbReference>
<accession>A0AAD4EPC5</accession>
<keyword evidence="7" id="KW-1185">Reference proteome</keyword>
<name>A0AAD4EPC5_9PEZI</name>
<dbReference type="InterPro" id="IPR016897">
    <property type="entry name" value="SKP1"/>
</dbReference>
<dbReference type="PANTHER" id="PTHR11165">
    <property type="entry name" value="SKP1"/>
    <property type="match status" value="1"/>
</dbReference>
<dbReference type="InterPro" id="IPR036296">
    <property type="entry name" value="SKP1-like_dim_sf"/>
</dbReference>
<reference evidence="6" key="1">
    <citation type="submission" date="2023-02" db="EMBL/GenBank/DDBJ databases">
        <authorList>
            <person name="Palmer J.M."/>
        </authorList>
    </citation>
    <scope>NUCLEOTIDE SEQUENCE</scope>
    <source>
        <strain evidence="6">FW57</strain>
    </source>
</reference>
<evidence type="ECO:0000256" key="3">
    <source>
        <dbReference type="ARBA" id="ARBA00045385"/>
    </source>
</evidence>
<dbReference type="GO" id="GO:0006511">
    <property type="term" value="P:ubiquitin-dependent protein catabolic process"/>
    <property type="evidence" value="ECO:0007669"/>
    <property type="project" value="InterPro"/>
</dbReference>
<dbReference type="InterPro" id="IPR011333">
    <property type="entry name" value="SKP1/BTB/POZ_sf"/>
</dbReference>
<evidence type="ECO:0000313" key="6">
    <source>
        <dbReference type="EMBL" id="KAG7284969.1"/>
    </source>
</evidence>
<comment type="similarity">
    <text evidence="1 4">Belongs to the SKP1 family.</text>
</comment>
<organism evidence="6 7">
    <name type="scientific">Staphylotrichum longicolle</name>
    <dbReference type="NCBI Taxonomy" id="669026"/>
    <lineage>
        <taxon>Eukaryota</taxon>
        <taxon>Fungi</taxon>
        <taxon>Dikarya</taxon>
        <taxon>Ascomycota</taxon>
        <taxon>Pezizomycotina</taxon>
        <taxon>Sordariomycetes</taxon>
        <taxon>Sordariomycetidae</taxon>
        <taxon>Sordariales</taxon>
        <taxon>Chaetomiaceae</taxon>
        <taxon>Staphylotrichum</taxon>
    </lineage>
</organism>
<feature type="domain" description="SKP1 component dimerisation" evidence="5">
    <location>
        <begin position="116"/>
        <end position="157"/>
    </location>
</feature>
<dbReference type="Proteomes" id="UP001197093">
    <property type="component" value="Unassembled WGS sequence"/>
</dbReference>
<keyword evidence="2 4" id="KW-0833">Ubl conjugation pathway</keyword>
<comment type="caution">
    <text evidence="6">The sequence shown here is derived from an EMBL/GenBank/DDBJ whole genome shotgun (WGS) entry which is preliminary data.</text>
</comment>
<gene>
    <name evidence="6" type="ORF">NEMBOFW57_009587</name>
</gene>
<evidence type="ECO:0000256" key="1">
    <source>
        <dbReference type="ARBA" id="ARBA00009993"/>
    </source>
</evidence>
<comment type="subunit">
    <text evidence="4">Component of the SCF (SKP1-CUL1-F-box protein) E3 ubiquitin ligase complexes.</text>
</comment>
<evidence type="ECO:0000256" key="2">
    <source>
        <dbReference type="ARBA" id="ARBA00022786"/>
    </source>
</evidence>
<dbReference type="PIRSF" id="PIRSF028729">
    <property type="entry name" value="E3_ubiquit_lig_SCF_Skp"/>
    <property type="match status" value="1"/>
</dbReference>
<dbReference type="AlphaFoldDB" id="A0AAD4EPC5"/>
<dbReference type="Gene3D" id="3.30.710.10">
    <property type="entry name" value="Potassium Channel Kv1.1, Chain A"/>
    <property type="match status" value="1"/>
</dbReference>
<dbReference type="SMART" id="SM00512">
    <property type="entry name" value="Skp1"/>
    <property type="match status" value="1"/>
</dbReference>
<comment type="pathway">
    <text evidence="4">Protein modification; protein ubiquitination.</text>
</comment>
<dbReference type="Pfam" id="PF01466">
    <property type="entry name" value="Skp1"/>
    <property type="match status" value="1"/>
</dbReference>
<dbReference type="InterPro" id="IPR001232">
    <property type="entry name" value="SKP1-like"/>
</dbReference>
<evidence type="ECO:0000313" key="7">
    <source>
        <dbReference type="Proteomes" id="UP001197093"/>
    </source>
</evidence>